<dbReference type="PANTHER" id="PTHR31761:SF1">
    <property type="entry name" value="LARGE RIBOSOMAL SUBUNIT PROTEIN ML64"/>
    <property type="match status" value="1"/>
</dbReference>
<dbReference type="OrthoDB" id="6247992at2759"/>
<organism evidence="15 16">
    <name type="scientific">Agrilus planipennis</name>
    <name type="common">Emerald ash borer</name>
    <name type="synonym">Agrilus marcopoli</name>
    <dbReference type="NCBI Taxonomy" id="224129"/>
    <lineage>
        <taxon>Eukaryota</taxon>
        <taxon>Metazoa</taxon>
        <taxon>Ecdysozoa</taxon>
        <taxon>Arthropoda</taxon>
        <taxon>Hexapoda</taxon>
        <taxon>Insecta</taxon>
        <taxon>Pterygota</taxon>
        <taxon>Neoptera</taxon>
        <taxon>Endopterygota</taxon>
        <taxon>Coleoptera</taxon>
        <taxon>Polyphaga</taxon>
        <taxon>Elateriformia</taxon>
        <taxon>Buprestoidea</taxon>
        <taxon>Buprestidae</taxon>
        <taxon>Agrilinae</taxon>
        <taxon>Agrilus</taxon>
    </lineage>
</organism>
<dbReference type="AlphaFoldDB" id="A0A7F5R2Q9"/>
<evidence type="ECO:0000256" key="1">
    <source>
        <dbReference type="ARBA" id="ARBA00004123"/>
    </source>
</evidence>
<keyword evidence="6" id="KW-0496">Mitochondrion</keyword>
<comment type="subcellular location">
    <subcellularLocation>
        <location evidence="2">Mitochondrion</location>
    </subcellularLocation>
    <subcellularLocation>
        <location evidence="1">Nucleus</location>
    </subcellularLocation>
</comment>
<keyword evidence="5" id="KW-0175">Coiled coil</keyword>
<keyword evidence="15" id="KW-1185">Reference proteome</keyword>
<dbReference type="GO" id="GO:0005739">
    <property type="term" value="C:mitochondrion"/>
    <property type="evidence" value="ECO:0007669"/>
    <property type="project" value="UniProtKB-SubCell"/>
</dbReference>
<evidence type="ECO:0000256" key="5">
    <source>
        <dbReference type="ARBA" id="ARBA00023054"/>
    </source>
</evidence>
<evidence type="ECO:0000256" key="2">
    <source>
        <dbReference type="ARBA" id="ARBA00004173"/>
    </source>
</evidence>
<dbReference type="GO" id="GO:0005634">
    <property type="term" value="C:nucleus"/>
    <property type="evidence" value="ECO:0007669"/>
    <property type="project" value="UniProtKB-SubCell"/>
</dbReference>
<comment type="similarity">
    <text evidence="3">Belongs to the mitochondrion-specific ribosomal protein mL64 family.</text>
</comment>
<evidence type="ECO:0000256" key="12">
    <source>
        <dbReference type="ARBA" id="ARBA00035485"/>
    </source>
</evidence>
<dbReference type="FunCoup" id="A0A7F5R2Q9">
    <property type="interactions" value="547"/>
</dbReference>
<dbReference type="RefSeq" id="XP_025829378.1">
    <property type="nucleotide sequence ID" value="XM_025973593.1"/>
</dbReference>
<accession>A0A7F5R2Q9</accession>
<evidence type="ECO:0000313" key="16">
    <source>
        <dbReference type="RefSeq" id="XP_025829378.1"/>
    </source>
</evidence>
<dbReference type="PANTHER" id="PTHR31761">
    <property type="entry name" value="GROWTH ARREST AND DNA DAMAGE-INDUCIBLE PROTEINS-INTERACTING PROTEIN 1 GADD45GIP1"/>
    <property type="match status" value="1"/>
</dbReference>
<keyword evidence="4" id="KW-0689">Ribosomal protein</keyword>
<dbReference type="InterPro" id="IPR018472">
    <property type="entry name" value="Ribosomal_mL64"/>
</dbReference>
<dbReference type="GeneID" id="108733954"/>
<gene>
    <name evidence="16" type="primary">LOC108733954</name>
</gene>
<evidence type="ECO:0000256" key="7">
    <source>
        <dbReference type="ARBA" id="ARBA00023242"/>
    </source>
</evidence>
<evidence type="ECO:0000256" key="8">
    <source>
        <dbReference type="ARBA" id="ARBA00023274"/>
    </source>
</evidence>
<dbReference type="Proteomes" id="UP000192223">
    <property type="component" value="Unplaced"/>
</dbReference>
<keyword evidence="7" id="KW-0539">Nucleus</keyword>
<evidence type="ECO:0000256" key="4">
    <source>
        <dbReference type="ARBA" id="ARBA00022980"/>
    </source>
</evidence>
<proteinExistence type="inferred from homology"/>
<dbReference type="KEGG" id="apln:108733954"/>
<evidence type="ECO:0000256" key="14">
    <source>
        <dbReference type="SAM" id="MobiDB-lite"/>
    </source>
</evidence>
<name>A0A7F5R2Q9_AGRPL</name>
<feature type="region of interest" description="Disordered" evidence="14">
    <location>
        <begin position="241"/>
        <end position="263"/>
    </location>
</feature>
<evidence type="ECO:0000256" key="3">
    <source>
        <dbReference type="ARBA" id="ARBA00005421"/>
    </source>
</evidence>
<evidence type="ECO:0000256" key="11">
    <source>
        <dbReference type="ARBA" id="ARBA00035184"/>
    </source>
</evidence>
<evidence type="ECO:0000256" key="10">
    <source>
        <dbReference type="ARBA" id="ARBA00030700"/>
    </source>
</evidence>
<dbReference type="GO" id="GO:1990904">
    <property type="term" value="C:ribonucleoprotein complex"/>
    <property type="evidence" value="ECO:0007669"/>
    <property type="project" value="UniProtKB-KW"/>
</dbReference>
<keyword evidence="8" id="KW-0687">Ribonucleoprotein</keyword>
<dbReference type="InParanoid" id="A0A7F5R2Q9"/>
<sequence>MKYLDIIRNTSILNVSQIIFKILPQYSTKIDLEKLESESATSVDVLDEEAKKKEANLELKRNKSRLNLQHRNILLNQKPYNESIFWTHDTVKYARKVYGKYGENSRIDPSFCWPTKQELQDTLEYQRVAYPFTVLEMMEKAQIRKKEENERLLNKQKEITDKMAKLDQWKKDLHDKIKKKEAEELAARVQKERLIEEVRRHFGYAVDPRDEKFKEMVEKKEKEQKKLMKEARRKVKEEKMLAKLLSKKSEEKTETNNEEKQLN</sequence>
<dbReference type="Gene3D" id="6.10.280.120">
    <property type="entry name" value="Growth arrest and DNA-damage-inducible proteins-interacting protein 1"/>
    <property type="match status" value="1"/>
</dbReference>
<comment type="function">
    <text evidence="13">Acts as a negative regulator of G1 to S cell cycle phase progression by inhibiting cyclin-dependent kinases. Inhibitory effects are additive with GADD45 proteins but also occur in the absence of GADD45 proteins. Acts as a repressor of the orphan nuclear receptor NR4A1 by inhibiting AB domain-mediated transcriptional activity. May be involved in the hormone-mediated regulation of NR4A1 transcriptional activity. May play a role in mitochondrial protein synthesis.</text>
</comment>
<keyword evidence="9" id="KW-0131">Cell cycle</keyword>
<protein>
    <recommendedName>
        <fullName evidence="11">Large ribosomal subunit protein mL64</fullName>
    </recommendedName>
    <alternativeName>
        <fullName evidence="10">39S ribosomal protein L59, mitochondrial</fullName>
    </alternativeName>
    <alternativeName>
        <fullName evidence="12">Growth arrest and DNA damage-inducible proteins-interacting protein 1</fullName>
    </alternativeName>
</protein>
<evidence type="ECO:0000256" key="6">
    <source>
        <dbReference type="ARBA" id="ARBA00023128"/>
    </source>
</evidence>
<dbReference type="GO" id="GO:0005840">
    <property type="term" value="C:ribosome"/>
    <property type="evidence" value="ECO:0007669"/>
    <property type="project" value="UniProtKB-KW"/>
</dbReference>
<evidence type="ECO:0000313" key="15">
    <source>
        <dbReference type="Proteomes" id="UP000192223"/>
    </source>
</evidence>
<evidence type="ECO:0000256" key="13">
    <source>
        <dbReference type="ARBA" id="ARBA00060144"/>
    </source>
</evidence>
<evidence type="ECO:0000256" key="9">
    <source>
        <dbReference type="ARBA" id="ARBA00023306"/>
    </source>
</evidence>
<dbReference type="Pfam" id="PF10147">
    <property type="entry name" value="CR6_interact"/>
    <property type="match status" value="1"/>
</dbReference>
<dbReference type="InterPro" id="IPR043035">
    <property type="entry name" value="Ribosomal_mL64_sf"/>
</dbReference>
<reference evidence="16" key="1">
    <citation type="submission" date="2025-08" db="UniProtKB">
        <authorList>
            <consortium name="RefSeq"/>
        </authorList>
    </citation>
    <scope>IDENTIFICATION</scope>
    <source>
        <tissue evidence="16">Entire body</tissue>
    </source>
</reference>